<proteinExistence type="predicted"/>
<protein>
    <recommendedName>
        <fullName evidence="1">Bacterial toxin 44 domain-containing protein</fullName>
    </recommendedName>
</protein>
<dbReference type="RefSeq" id="WP_189987566.1">
    <property type="nucleotide sequence ID" value="NZ_BMZS01000002.1"/>
</dbReference>
<evidence type="ECO:0000259" key="1">
    <source>
        <dbReference type="Pfam" id="PF15607"/>
    </source>
</evidence>
<organism evidence="2 3">
    <name type="scientific">Thalassobaculum fulvum</name>
    <dbReference type="NCBI Taxonomy" id="1633335"/>
    <lineage>
        <taxon>Bacteria</taxon>
        <taxon>Pseudomonadati</taxon>
        <taxon>Pseudomonadota</taxon>
        <taxon>Alphaproteobacteria</taxon>
        <taxon>Rhodospirillales</taxon>
        <taxon>Thalassobaculaceae</taxon>
        <taxon>Thalassobaculum</taxon>
    </lineage>
</organism>
<evidence type="ECO:0000313" key="3">
    <source>
        <dbReference type="Proteomes" id="UP000630353"/>
    </source>
</evidence>
<gene>
    <name evidence="2" type="ORF">GCM10017083_07150</name>
</gene>
<dbReference type="EMBL" id="BMZS01000002">
    <property type="protein sequence ID" value="GHD42292.1"/>
    <property type="molecule type" value="Genomic_DNA"/>
</dbReference>
<reference evidence="2" key="1">
    <citation type="journal article" date="2014" name="Int. J. Syst. Evol. Microbiol.">
        <title>Complete genome sequence of Corynebacterium casei LMG S-19264T (=DSM 44701T), isolated from a smear-ripened cheese.</title>
        <authorList>
            <consortium name="US DOE Joint Genome Institute (JGI-PGF)"/>
            <person name="Walter F."/>
            <person name="Albersmeier A."/>
            <person name="Kalinowski J."/>
            <person name="Ruckert C."/>
        </authorList>
    </citation>
    <scope>NUCLEOTIDE SEQUENCE</scope>
    <source>
        <strain evidence="2">KCTC 42651</strain>
    </source>
</reference>
<feature type="domain" description="Bacterial toxin 44" evidence="1">
    <location>
        <begin position="361"/>
        <end position="447"/>
    </location>
</feature>
<evidence type="ECO:0000313" key="2">
    <source>
        <dbReference type="EMBL" id="GHD42292.1"/>
    </source>
</evidence>
<dbReference type="Pfam" id="PF15607">
    <property type="entry name" value="Ntox44"/>
    <property type="match status" value="1"/>
</dbReference>
<reference evidence="2" key="2">
    <citation type="submission" date="2020-09" db="EMBL/GenBank/DDBJ databases">
        <authorList>
            <person name="Sun Q."/>
            <person name="Kim S."/>
        </authorList>
    </citation>
    <scope>NUCLEOTIDE SEQUENCE</scope>
    <source>
        <strain evidence="2">KCTC 42651</strain>
    </source>
</reference>
<dbReference type="InterPro" id="IPR028946">
    <property type="entry name" value="Ntox44"/>
</dbReference>
<comment type="caution">
    <text evidence="2">The sequence shown here is derived from an EMBL/GenBank/DDBJ whole genome shotgun (WGS) entry which is preliminary data.</text>
</comment>
<keyword evidence="3" id="KW-1185">Reference proteome</keyword>
<sequence>MTTTLTGEVGRSGRTEDVAIVQALLANTKGPDGRAFWDRRIDGRPGAELSAAIEAFQRRRLPAAVAGGSVEAGVVRPGLATWNLLLSLFPRRLGELRVVSGNPLMLYATKNPEAVAGETGGRLRRGGTAWDRTIAAWLRPDLARAVERVAAGPGVGLVLGSTALDGDRVAMTFHPVGLSVLDDHGRPSSVNGRPRGVPAALWREVDRVMTAQAAVEATGSGGYRPRNGLPSLRGPDLDGALLSRFGIDPASIRGDRRAVLAALGLIARANRPAPVDQGELTYLIDIVAADDPETARALHYLRRRHVGAGRPAGRNGAPSPLERAAEQLLRTVRRNYQSPKFAQLKSLTAIASDRSEAYSRFIALVGAGRPWDIKREFPRWVRDPAEGFDYGSDLWGNLHYGYIGKAAGFTEFELIAGAIWQAIRDTDAWWDDPKDQAAIRLGFALWDEHRFPPPRGVLLDALRRARSRLNTR</sequence>
<name>A0A918XNJ7_9PROT</name>
<dbReference type="Proteomes" id="UP000630353">
    <property type="component" value="Unassembled WGS sequence"/>
</dbReference>
<accession>A0A918XNJ7</accession>
<dbReference type="AlphaFoldDB" id="A0A918XNJ7"/>